<feature type="chain" id="PRO_5029612028" description="Lipocalin-like domain-containing protein" evidence="1">
    <location>
        <begin position="20"/>
        <end position="175"/>
    </location>
</feature>
<dbReference type="OrthoDB" id="952712at2"/>
<organism evidence="2 3">
    <name type="scientific">Larkinella terrae</name>
    <dbReference type="NCBI Taxonomy" id="2025311"/>
    <lineage>
        <taxon>Bacteria</taxon>
        <taxon>Pseudomonadati</taxon>
        <taxon>Bacteroidota</taxon>
        <taxon>Cytophagia</taxon>
        <taxon>Cytophagales</taxon>
        <taxon>Spirosomataceae</taxon>
        <taxon>Larkinella</taxon>
    </lineage>
</organism>
<accession>A0A7K0EEK5</accession>
<keyword evidence="1" id="KW-0732">Signal</keyword>
<gene>
    <name evidence="2" type="ORF">GJJ30_03005</name>
</gene>
<dbReference type="RefSeq" id="WP_154172984.1">
    <property type="nucleotide sequence ID" value="NZ_WJXZ01000001.1"/>
</dbReference>
<dbReference type="Proteomes" id="UP000441754">
    <property type="component" value="Unassembled WGS sequence"/>
</dbReference>
<proteinExistence type="predicted"/>
<name>A0A7K0EEK5_9BACT</name>
<reference evidence="2 3" key="1">
    <citation type="journal article" date="2018" name="Antonie Van Leeuwenhoek">
        <title>Larkinella terrae sp. nov., isolated from soil on Jeju Island, South Korea.</title>
        <authorList>
            <person name="Ten L.N."/>
            <person name="Jeon J."/>
            <person name="Park S.J."/>
            <person name="Park S."/>
            <person name="Lee S.Y."/>
            <person name="Kim M.K."/>
            <person name="Jung H.Y."/>
        </authorList>
    </citation>
    <scope>NUCLEOTIDE SEQUENCE [LARGE SCALE GENOMIC DNA]</scope>
    <source>
        <strain evidence="2 3">KCTC 52001</strain>
    </source>
</reference>
<evidence type="ECO:0000313" key="3">
    <source>
        <dbReference type="Proteomes" id="UP000441754"/>
    </source>
</evidence>
<evidence type="ECO:0008006" key="4">
    <source>
        <dbReference type="Google" id="ProtNLM"/>
    </source>
</evidence>
<evidence type="ECO:0000256" key="1">
    <source>
        <dbReference type="SAM" id="SignalP"/>
    </source>
</evidence>
<comment type="caution">
    <text evidence="2">The sequence shown here is derived from an EMBL/GenBank/DDBJ whole genome shotgun (WGS) entry which is preliminary data.</text>
</comment>
<dbReference type="PROSITE" id="PS51257">
    <property type="entry name" value="PROKAR_LIPOPROTEIN"/>
    <property type="match status" value="1"/>
</dbReference>
<dbReference type="AlphaFoldDB" id="A0A7K0EEK5"/>
<keyword evidence="3" id="KW-1185">Reference proteome</keyword>
<sequence length="175" mass="19096">MKKYLAYSLVAVLFGNSGAGCGSKNADEPQPQQISSLVGKWEAIRALYHITRQDGTTLTTGPELKQNGTVIIWEFFSDGRLTATGDIDGSTKTREVRWSLNAKHTSGIGIEEGKLTIIGKEEKEFAQLLGQAGDLTYNIQTVDGINGSAVMLLELDATKVGPYKKNILTYVYHKL</sequence>
<evidence type="ECO:0000313" key="2">
    <source>
        <dbReference type="EMBL" id="MRS60247.1"/>
    </source>
</evidence>
<feature type="signal peptide" evidence="1">
    <location>
        <begin position="1"/>
        <end position="19"/>
    </location>
</feature>
<protein>
    <recommendedName>
        <fullName evidence="4">Lipocalin-like domain-containing protein</fullName>
    </recommendedName>
</protein>
<dbReference type="EMBL" id="WJXZ01000001">
    <property type="protein sequence ID" value="MRS60247.1"/>
    <property type="molecule type" value="Genomic_DNA"/>
</dbReference>